<dbReference type="Pfam" id="PF08982">
    <property type="entry name" value="AtaL"/>
    <property type="match status" value="1"/>
</dbReference>
<accession>A0AAN7TCG0</accession>
<protein>
    <recommendedName>
        <fullName evidence="3">DUF1857-domain-containing protein</fullName>
    </recommendedName>
</protein>
<dbReference type="InterPro" id="IPR023393">
    <property type="entry name" value="START-like_dom_sf"/>
</dbReference>
<dbReference type="SUPFAM" id="SSF55961">
    <property type="entry name" value="Bet v1-like"/>
    <property type="match status" value="1"/>
</dbReference>
<reference evidence="1 2" key="1">
    <citation type="submission" date="2023-08" db="EMBL/GenBank/DDBJ databases">
        <title>Black Yeasts Isolated from many extreme environments.</title>
        <authorList>
            <person name="Coleine C."/>
            <person name="Stajich J.E."/>
            <person name="Selbmann L."/>
        </authorList>
    </citation>
    <scope>NUCLEOTIDE SEQUENCE [LARGE SCALE GENOMIC DNA]</scope>
    <source>
        <strain evidence="1 2">CCFEE 5910</strain>
    </source>
</reference>
<dbReference type="Proteomes" id="UP001309876">
    <property type="component" value="Unassembled WGS sequence"/>
</dbReference>
<dbReference type="InterPro" id="IPR015075">
    <property type="entry name" value="AtaL"/>
</dbReference>
<dbReference type="EMBL" id="JAVRRJ010000001">
    <property type="protein sequence ID" value="KAK5090584.1"/>
    <property type="molecule type" value="Genomic_DNA"/>
</dbReference>
<sequence length="165" mass="18718">MSHPAAYLAYTAPINPDGATPVLSKDQVWQGLQRKVRQAQVFVPNAIKSTQVLSEEKDEHGREVVKREVIFIENDRKARESCVFFPQMKVEAHKFIQSDGTKVLNTISDGAGGQLYMTYQFEWFMAEDTPVEKQQENIKKWEAMSKTAVESSIDKIRELVVGGKL</sequence>
<evidence type="ECO:0000313" key="2">
    <source>
        <dbReference type="Proteomes" id="UP001309876"/>
    </source>
</evidence>
<dbReference type="AlphaFoldDB" id="A0AAN7TCG0"/>
<evidence type="ECO:0008006" key="3">
    <source>
        <dbReference type="Google" id="ProtNLM"/>
    </source>
</evidence>
<name>A0AAN7TCG0_9EURO</name>
<proteinExistence type="predicted"/>
<gene>
    <name evidence="1" type="ORF">LTR05_000758</name>
</gene>
<dbReference type="Gene3D" id="3.30.530.20">
    <property type="match status" value="1"/>
</dbReference>
<organism evidence="1 2">
    <name type="scientific">Lithohypha guttulata</name>
    <dbReference type="NCBI Taxonomy" id="1690604"/>
    <lineage>
        <taxon>Eukaryota</taxon>
        <taxon>Fungi</taxon>
        <taxon>Dikarya</taxon>
        <taxon>Ascomycota</taxon>
        <taxon>Pezizomycotina</taxon>
        <taxon>Eurotiomycetes</taxon>
        <taxon>Chaetothyriomycetidae</taxon>
        <taxon>Chaetothyriales</taxon>
        <taxon>Trichomeriaceae</taxon>
        <taxon>Lithohypha</taxon>
    </lineage>
</organism>
<evidence type="ECO:0000313" key="1">
    <source>
        <dbReference type="EMBL" id="KAK5090584.1"/>
    </source>
</evidence>
<keyword evidence="2" id="KW-1185">Reference proteome</keyword>
<comment type="caution">
    <text evidence="1">The sequence shown here is derived from an EMBL/GenBank/DDBJ whole genome shotgun (WGS) entry which is preliminary data.</text>
</comment>